<evidence type="ECO:0008006" key="4">
    <source>
        <dbReference type="Google" id="ProtNLM"/>
    </source>
</evidence>
<dbReference type="EMBL" id="BKAU01000001">
    <property type="protein sequence ID" value="GEP94940.1"/>
    <property type="molecule type" value="Genomic_DNA"/>
</dbReference>
<dbReference type="OrthoDB" id="1186563at2"/>
<organism evidence="2 3">
    <name type="scientific">Chitinophaga cymbidii</name>
    <dbReference type="NCBI Taxonomy" id="1096750"/>
    <lineage>
        <taxon>Bacteria</taxon>
        <taxon>Pseudomonadati</taxon>
        <taxon>Bacteroidota</taxon>
        <taxon>Chitinophagia</taxon>
        <taxon>Chitinophagales</taxon>
        <taxon>Chitinophagaceae</taxon>
        <taxon>Chitinophaga</taxon>
    </lineage>
</organism>
<evidence type="ECO:0000256" key="1">
    <source>
        <dbReference type="SAM" id="SignalP"/>
    </source>
</evidence>
<dbReference type="InterPro" id="IPR019861">
    <property type="entry name" value="PorP/SprF_Bacteroidetes"/>
</dbReference>
<keyword evidence="1" id="KW-0732">Signal</keyword>
<dbReference type="AlphaFoldDB" id="A0A512RGX0"/>
<dbReference type="RefSeq" id="WP_146858771.1">
    <property type="nucleotide sequence ID" value="NZ_BKAU01000001.1"/>
</dbReference>
<name>A0A512RGX0_9BACT</name>
<dbReference type="Proteomes" id="UP000321436">
    <property type="component" value="Unassembled WGS sequence"/>
</dbReference>
<reference evidence="2 3" key="1">
    <citation type="submission" date="2019-07" db="EMBL/GenBank/DDBJ databases">
        <title>Whole genome shotgun sequence of Chitinophaga cymbidii NBRC 109752.</title>
        <authorList>
            <person name="Hosoyama A."/>
            <person name="Uohara A."/>
            <person name="Ohji S."/>
            <person name="Ichikawa N."/>
        </authorList>
    </citation>
    <scope>NUCLEOTIDE SEQUENCE [LARGE SCALE GENOMIC DNA]</scope>
    <source>
        <strain evidence="2 3">NBRC 109752</strain>
    </source>
</reference>
<evidence type="ECO:0000313" key="3">
    <source>
        <dbReference type="Proteomes" id="UP000321436"/>
    </source>
</evidence>
<feature type="chain" id="PRO_5022119728" description="Type IX secretion system membrane protein PorP/SprF" evidence="1">
    <location>
        <begin position="23"/>
        <end position="336"/>
    </location>
</feature>
<sequence>MKNKFMIGLISLCSMLAGSATAQVDPHFSQYYAYPLWLNPALAGVIDGDYRLTGNYRNQWANFGSPYSTAGISFDAPTQKNVGLGITALNMSAGDAGFNYFNAMATVSYSGVKMGANGTTRLVAGIQAGIINRRVDQSKFQLGSQYNPVSGFDPNIPSGEQLRATSSTVFDANAGLMLFDGNPNHRFNPFIGVAGAHLTQPDDPFVAENKESRSLPIRYLVHGGSRIRLSDMVGITPHGLYMRQGNAEEIVAGVYSQVKVNTEFDLLLGANYRVNDAVSPFAGFHYKNVTLGLSYDANTSNLSRLTNGSNAFEISLSFIGRKRRIMEPEYFICPRL</sequence>
<dbReference type="Pfam" id="PF11751">
    <property type="entry name" value="PorP_SprF"/>
    <property type="match status" value="1"/>
</dbReference>
<dbReference type="NCBIfam" id="TIGR03519">
    <property type="entry name" value="T9SS_PorP_fam"/>
    <property type="match status" value="1"/>
</dbReference>
<comment type="caution">
    <text evidence="2">The sequence shown here is derived from an EMBL/GenBank/DDBJ whole genome shotgun (WGS) entry which is preliminary data.</text>
</comment>
<keyword evidence="3" id="KW-1185">Reference proteome</keyword>
<proteinExistence type="predicted"/>
<protein>
    <recommendedName>
        <fullName evidence="4">Type IX secretion system membrane protein PorP/SprF</fullName>
    </recommendedName>
</protein>
<evidence type="ECO:0000313" key="2">
    <source>
        <dbReference type="EMBL" id="GEP94940.1"/>
    </source>
</evidence>
<feature type="signal peptide" evidence="1">
    <location>
        <begin position="1"/>
        <end position="22"/>
    </location>
</feature>
<accession>A0A512RGX0</accession>
<gene>
    <name evidence="2" type="ORF">CCY01nite_12000</name>
</gene>